<evidence type="ECO:0000256" key="2">
    <source>
        <dbReference type="ARBA" id="ARBA00022692"/>
    </source>
</evidence>
<dbReference type="GO" id="GO:0005886">
    <property type="term" value="C:plasma membrane"/>
    <property type="evidence" value="ECO:0007669"/>
    <property type="project" value="TreeGrafter"/>
</dbReference>
<dbReference type="NCBIfam" id="NF037982">
    <property type="entry name" value="Nramp_1"/>
    <property type="match status" value="1"/>
</dbReference>
<dbReference type="NCBIfam" id="TIGR01197">
    <property type="entry name" value="nramp"/>
    <property type="match status" value="1"/>
</dbReference>
<sequence length="548" mass="59669">MYKASHTDEPLEGDGYNQSPNPNSNDLTINEDFNNLVNSRAERESDSQTLQTQPRTSQGNYPAMLLPKMTGGLQISATAYPLGCLRASVVANAARVALPQRVRKMLATFGSFIGPGFRISVAYIGPGNYSTNIAAGASYSFRLLFIVLLSNLFAIFLQSLAIKLGTISGLNLAEACRAFLPRWLNYILDAFAEAAIIATDVAEVIGFAIALNLLIPQVPLVAGCAISIIDVVVILLSYRPEGSMKGLRYFEMFIISLVLVVVVCFCVQMSLIRVTTPGEVFKGYLPSKSLIESEAIYQACGILGATVMPHSLYLGSGIVQPRLREYDERSRLLPRQLTSGYSHSLTVSILELAISLFTFALFVNSAILVVAGSSLYNNPDALDADIFGIHDLLSKSISPAAGIIFALALLLSGVSAGIVYQAVAAPPRDTQHQHHTKHQHRRSRGSLGVNAALNGSQVAPSIILPFVTARLNYFTCRDKYMTVHPGRARWRMAGRDDESEVDQVIGEGAELERERIKMTISRYTAILAVLIWLFMSIMNVANLVFLGK</sequence>
<feature type="transmembrane region" description="Helical" evidence="6">
    <location>
        <begin position="144"/>
        <end position="162"/>
    </location>
</feature>
<dbReference type="PANTHER" id="PTHR11706:SF101">
    <property type="entry name" value="MANGANESE TRANSPORTER SMF1"/>
    <property type="match status" value="1"/>
</dbReference>
<dbReference type="Pfam" id="PF01566">
    <property type="entry name" value="Nramp"/>
    <property type="match status" value="1"/>
</dbReference>
<evidence type="ECO:0000256" key="1">
    <source>
        <dbReference type="ARBA" id="ARBA00004141"/>
    </source>
</evidence>
<reference evidence="8" key="1">
    <citation type="journal article" date="2023" name="IMA Fungus">
        <title>Comparative genomic study of the Penicillium genus elucidates a diverse pangenome and 15 lateral gene transfer events.</title>
        <authorList>
            <person name="Petersen C."/>
            <person name="Sorensen T."/>
            <person name="Nielsen M.R."/>
            <person name="Sondergaard T.E."/>
            <person name="Sorensen J.L."/>
            <person name="Fitzpatrick D.A."/>
            <person name="Frisvad J.C."/>
            <person name="Nielsen K.L."/>
        </authorList>
    </citation>
    <scope>NUCLEOTIDE SEQUENCE</scope>
    <source>
        <strain evidence="8">IBT 15450</strain>
    </source>
</reference>
<reference evidence="8" key="2">
    <citation type="submission" date="2023-01" db="EMBL/GenBank/DDBJ databases">
        <authorList>
            <person name="Petersen C."/>
        </authorList>
    </citation>
    <scope>NUCLEOTIDE SEQUENCE</scope>
    <source>
        <strain evidence="8">IBT 15450</strain>
    </source>
</reference>
<evidence type="ECO:0000313" key="9">
    <source>
        <dbReference type="Proteomes" id="UP001219568"/>
    </source>
</evidence>
<dbReference type="GO" id="GO:0034755">
    <property type="term" value="P:iron ion transmembrane transport"/>
    <property type="evidence" value="ECO:0007669"/>
    <property type="project" value="TreeGrafter"/>
</dbReference>
<evidence type="ECO:0000256" key="3">
    <source>
        <dbReference type="ARBA" id="ARBA00022989"/>
    </source>
</evidence>
<feature type="compositionally biased region" description="Polar residues" evidence="5">
    <location>
        <begin position="16"/>
        <end position="38"/>
    </location>
</feature>
<keyword evidence="9" id="KW-1185">Reference proteome</keyword>
<feature type="transmembrane region" description="Helical" evidence="6">
    <location>
        <begin position="217"/>
        <end position="238"/>
    </location>
</feature>
<keyword evidence="2 6" id="KW-0812">Transmembrane</keyword>
<feature type="transmembrane region" description="Helical" evidence="6">
    <location>
        <begin position="105"/>
        <end position="124"/>
    </location>
</feature>
<feature type="region of interest" description="Disordered" evidence="5">
    <location>
        <begin position="1"/>
        <end position="62"/>
    </location>
</feature>
<proteinExistence type="predicted"/>
<dbReference type="GO" id="GO:0005384">
    <property type="term" value="F:manganese ion transmembrane transporter activity"/>
    <property type="evidence" value="ECO:0007669"/>
    <property type="project" value="TreeGrafter"/>
</dbReference>
<keyword evidence="4 6" id="KW-0472">Membrane</keyword>
<evidence type="ECO:0000313" key="8">
    <source>
        <dbReference type="EMBL" id="KAJ6035308.1"/>
    </source>
</evidence>
<accession>A0AAD6I7U5</accession>
<organism evidence="8 9">
    <name type="scientific">Penicillium canescens</name>
    <dbReference type="NCBI Taxonomy" id="5083"/>
    <lineage>
        <taxon>Eukaryota</taxon>
        <taxon>Fungi</taxon>
        <taxon>Dikarya</taxon>
        <taxon>Ascomycota</taxon>
        <taxon>Pezizomycotina</taxon>
        <taxon>Eurotiomycetes</taxon>
        <taxon>Eurotiomycetidae</taxon>
        <taxon>Eurotiales</taxon>
        <taxon>Aspergillaceae</taxon>
        <taxon>Penicillium</taxon>
    </lineage>
</organism>
<dbReference type="PANTHER" id="PTHR11706">
    <property type="entry name" value="SOLUTE CARRIER PROTEIN FAMILY 11 MEMBER"/>
    <property type="match status" value="1"/>
</dbReference>
<evidence type="ECO:0000256" key="4">
    <source>
        <dbReference type="ARBA" id="ARBA00023136"/>
    </source>
</evidence>
<dbReference type="GO" id="GO:0030026">
    <property type="term" value="P:intracellular manganese ion homeostasis"/>
    <property type="evidence" value="ECO:0007669"/>
    <property type="project" value="TreeGrafter"/>
</dbReference>
<dbReference type="PRINTS" id="PR00447">
    <property type="entry name" value="NATRESASSCMP"/>
</dbReference>
<dbReference type="GO" id="GO:0015086">
    <property type="term" value="F:cadmium ion transmembrane transporter activity"/>
    <property type="evidence" value="ECO:0007669"/>
    <property type="project" value="TreeGrafter"/>
</dbReference>
<gene>
    <name evidence="8" type="ORF">N7460_009483</name>
    <name evidence="7" type="ORF">N7460_009925</name>
</gene>
<dbReference type="Proteomes" id="UP001219568">
    <property type="component" value="Unassembled WGS sequence"/>
</dbReference>
<feature type="transmembrane region" description="Helical" evidence="6">
    <location>
        <begin position="396"/>
        <end position="420"/>
    </location>
</feature>
<name>A0AAD6I7U5_PENCN</name>
<keyword evidence="3 6" id="KW-1133">Transmembrane helix</keyword>
<feature type="transmembrane region" description="Helical" evidence="6">
    <location>
        <begin position="295"/>
        <end position="314"/>
    </location>
</feature>
<feature type="transmembrane region" description="Helical" evidence="6">
    <location>
        <begin position="250"/>
        <end position="275"/>
    </location>
</feature>
<dbReference type="EMBL" id="JAQJZL010000012">
    <property type="protein sequence ID" value="KAJ6034108.1"/>
    <property type="molecule type" value="Genomic_DNA"/>
</dbReference>
<dbReference type="InterPro" id="IPR001046">
    <property type="entry name" value="NRAMP_fam"/>
</dbReference>
<dbReference type="AlphaFoldDB" id="A0AAD6I7U5"/>
<dbReference type="EMBL" id="JAQJZL010000010">
    <property type="protein sequence ID" value="KAJ6035308.1"/>
    <property type="molecule type" value="Genomic_DNA"/>
</dbReference>
<comment type="caution">
    <text evidence="8">The sequence shown here is derived from an EMBL/GenBank/DDBJ whole genome shotgun (WGS) entry which is preliminary data.</text>
</comment>
<feature type="compositionally biased region" description="Polar residues" evidence="5">
    <location>
        <begin position="47"/>
        <end position="60"/>
    </location>
</feature>
<feature type="transmembrane region" description="Helical" evidence="6">
    <location>
        <begin position="183"/>
        <end position="211"/>
    </location>
</feature>
<evidence type="ECO:0000256" key="5">
    <source>
        <dbReference type="SAM" id="MobiDB-lite"/>
    </source>
</evidence>
<evidence type="ECO:0000256" key="6">
    <source>
        <dbReference type="SAM" id="Phobius"/>
    </source>
</evidence>
<protein>
    <submittedName>
        <fullName evidence="8">Uncharacterized protein</fullName>
    </submittedName>
</protein>
<evidence type="ECO:0000313" key="7">
    <source>
        <dbReference type="EMBL" id="KAJ6034108.1"/>
    </source>
</evidence>
<comment type="subcellular location">
    <subcellularLocation>
        <location evidence="1">Membrane</location>
        <topology evidence="1">Multi-pass membrane protein</topology>
    </subcellularLocation>
</comment>
<feature type="transmembrane region" description="Helical" evidence="6">
    <location>
        <begin position="523"/>
        <end position="545"/>
    </location>
</feature>
<feature type="transmembrane region" description="Helical" evidence="6">
    <location>
        <begin position="352"/>
        <end position="376"/>
    </location>
</feature>